<dbReference type="PRINTS" id="PR01415">
    <property type="entry name" value="ANKYRIN"/>
</dbReference>
<dbReference type="InterPro" id="IPR043145">
    <property type="entry name" value="Znf_ZZ_sf"/>
</dbReference>
<dbReference type="PANTHER" id="PTHR24202:SF4">
    <property type="entry name" value="E3 UBIQUITIN-PROTEIN LIGASE MIB2-RELATED"/>
    <property type="match status" value="1"/>
</dbReference>
<dbReference type="SMART" id="SM00291">
    <property type="entry name" value="ZnF_ZZ"/>
    <property type="match status" value="2"/>
</dbReference>
<evidence type="ECO:0000256" key="4">
    <source>
        <dbReference type="ARBA" id="ARBA00012483"/>
    </source>
</evidence>
<dbReference type="PROSITE" id="PS50135">
    <property type="entry name" value="ZF_ZZ_2"/>
    <property type="match status" value="1"/>
</dbReference>
<keyword evidence="18" id="KW-1185">Reference proteome</keyword>
<evidence type="ECO:0000256" key="1">
    <source>
        <dbReference type="ARBA" id="ARBA00000900"/>
    </source>
</evidence>
<dbReference type="Gene3D" id="2.30.30.40">
    <property type="entry name" value="SH3 Domains"/>
    <property type="match status" value="2"/>
</dbReference>
<evidence type="ECO:0000259" key="16">
    <source>
        <dbReference type="PROSITE" id="PS51416"/>
    </source>
</evidence>
<dbReference type="Pfam" id="PF18346">
    <property type="entry name" value="SH3_15"/>
    <property type="match status" value="4"/>
</dbReference>
<feature type="domain" description="ZZ-type" evidence="15">
    <location>
        <begin position="71"/>
        <end position="125"/>
    </location>
</feature>
<keyword evidence="8" id="KW-0677">Repeat</keyword>
<dbReference type="EMBL" id="CP111020">
    <property type="protein sequence ID" value="WAR14671.1"/>
    <property type="molecule type" value="Genomic_DNA"/>
</dbReference>
<dbReference type="PROSITE" id="PS50088">
    <property type="entry name" value="ANK_REPEAT"/>
    <property type="match status" value="4"/>
</dbReference>
<evidence type="ECO:0000256" key="7">
    <source>
        <dbReference type="ARBA" id="ARBA00022723"/>
    </source>
</evidence>
<keyword evidence="12" id="KW-0040">ANK repeat</keyword>
<evidence type="ECO:0000256" key="14">
    <source>
        <dbReference type="SAM" id="MobiDB-lite"/>
    </source>
</evidence>
<evidence type="ECO:0000259" key="15">
    <source>
        <dbReference type="PROSITE" id="PS50135"/>
    </source>
</evidence>
<feature type="repeat" description="ANK" evidence="12">
    <location>
        <begin position="899"/>
        <end position="931"/>
    </location>
</feature>
<dbReference type="Pfam" id="PF00569">
    <property type="entry name" value="ZZ"/>
    <property type="match status" value="1"/>
</dbReference>
<feature type="compositionally biased region" description="Acidic residues" evidence="14">
    <location>
        <begin position="1252"/>
        <end position="1261"/>
    </location>
</feature>
<feature type="repeat" description="ANK" evidence="12">
    <location>
        <begin position="1035"/>
        <end position="1067"/>
    </location>
</feature>
<keyword evidence="9 13" id="KW-0863">Zinc-finger</keyword>
<organism evidence="17 18">
    <name type="scientific">Mya arenaria</name>
    <name type="common">Soft-shell clam</name>
    <dbReference type="NCBI Taxonomy" id="6604"/>
    <lineage>
        <taxon>Eukaryota</taxon>
        <taxon>Metazoa</taxon>
        <taxon>Spiralia</taxon>
        <taxon>Lophotrochozoa</taxon>
        <taxon>Mollusca</taxon>
        <taxon>Bivalvia</taxon>
        <taxon>Autobranchia</taxon>
        <taxon>Heteroconchia</taxon>
        <taxon>Euheterodonta</taxon>
        <taxon>Imparidentia</taxon>
        <taxon>Neoheterodontei</taxon>
        <taxon>Myida</taxon>
        <taxon>Myoidea</taxon>
        <taxon>Myidae</taxon>
        <taxon>Mya</taxon>
    </lineage>
</organism>
<dbReference type="InterPro" id="IPR013083">
    <property type="entry name" value="Znf_RING/FYVE/PHD"/>
</dbReference>
<evidence type="ECO:0000256" key="9">
    <source>
        <dbReference type="ARBA" id="ARBA00022771"/>
    </source>
</evidence>
<dbReference type="SUPFAM" id="SSF57850">
    <property type="entry name" value="RING/U-box"/>
    <property type="match status" value="3"/>
</dbReference>
<dbReference type="Pfam" id="PF06701">
    <property type="entry name" value="MIB_HERC2"/>
    <property type="match status" value="2"/>
</dbReference>
<dbReference type="InterPro" id="IPR037252">
    <property type="entry name" value="Mib_Herc2_sf"/>
</dbReference>
<keyword evidence="7" id="KW-0479">Metal-binding</keyword>
<dbReference type="EC" id="2.3.2.27" evidence="4"/>
<dbReference type="PROSITE" id="PS00518">
    <property type="entry name" value="ZF_RING_1"/>
    <property type="match status" value="1"/>
</dbReference>
<dbReference type="Pfam" id="PF12796">
    <property type="entry name" value="Ank_2"/>
    <property type="match status" value="1"/>
</dbReference>
<dbReference type="InterPro" id="IPR017907">
    <property type="entry name" value="Znf_RING_CS"/>
</dbReference>
<gene>
    <name evidence="17" type="ORF">MAR_004776</name>
</gene>
<dbReference type="InterPro" id="IPR002110">
    <property type="entry name" value="Ankyrin_rpt"/>
</dbReference>
<comment type="catalytic activity">
    <reaction evidence="1">
        <text>S-ubiquitinyl-[E2 ubiquitin-conjugating enzyme]-L-cysteine + [acceptor protein]-L-lysine = [E2 ubiquitin-conjugating enzyme]-L-cysteine + N(6)-ubiquitinyl-[acceptor protein]-L-lysine.</text>
        <dbReference type="EC" id="2.3.2.27"/>
    </reaction>
</comment>
<dbReference type="SMART" id="SM00248">
    <property type="entry name" value="ANK"/>
    <property type="match status" value="6"/>
</dbReference>
<dbReference type="Gene3D" id="3.30.60.90">
    <property type="match status" value="2"/>
</dbReference>
<dbReference type="SUPFAM" id="SSF48403">
    <property type="entry name" value="Ankyrin repeat"/>
    <property type="match status" value="1"/>
</dbReference>
<comment type="subcellular location">
    <subcellularLocation>
        <location evidence="2">Cytoplasm</location>
    </subcellularLocation>
</comment>
<reference evidence="17" key="1">
    <citation type="submission" date="2022-11" db="EMBL/GenBank/DDBJ databases">
        <title>Centuries of genome instability and evolution in soft-shell clam transmissible cancer (bioRxiv).</title>
        <authorList>
            <person name="Hart S.F.M."/>
            <person name="Yonemitsu M.A."/>
            <person name="Giersch R.M."/>
            <person name="Beal B.F."/>
            <person name="Arriagada G."/>
            <person name="Davis B.W."/>
            <person name="Ostrander E.A."/>
            <person name="Goff S.P."/>
            <person name="Metzger M.J."/>
        </authorList>
    </citation>
    <scope>NUCLEOTIDE SEQUENCE</scope>
    <source>
        <strain evidence="17">MELC-2E11</strain>
        <tissue evidence="17">Siphon/mantle</tissue>
    </source>
</reference>
<dbReference type="PROSITE" id="PS50297">
    <property type="entry name" value="ANK_REP_REGION"/>
    <property type="match status" value="4"/>
</dbReference>
<feature type="compositionally biased region" description="Low complexity" evidence="14">
    <location>
        <begin position="1104"/>
        <end position="1125"/>
    </location>
</feature>
<dbReference type="Gene3D" id="3.30.40.10">
    <property type="entry name" value="Zinc/RING finger domain, C3HC4 (zinc finger)"/>
    <property type="match status" value="1"/>
</dbReference>
<feature type="repeat" description="ANK" evidence="12">
    <location>
        <begin position="866"/>
        <end position="898"/>
    </location>
</feature>
<keyword evidence="5" id="KW-0963">Cytoplasm</keyword>
<dbReference type="InterPro" id="IPR000433">
    <property type="entry name" value="Znf_ZZ"/>
</dbReference>
<comment type="pathway">
    <text evidence="3">Protein modification; protein ubiquitination.</text>
</comment>
<dbReference type="PANTHER" id="PTHR24202">
    <property type="entry name" value="E3 UBIQUITIN-PROTEIN LIGASE MIB2"/>
    <property type="match status" value="1"/>
</dbReference>
<dbReference type="Pfam" id="PF13637">
    <property type="entry name" value="Ank_4"/>
    <property type="match status" value="1"/>
</dbReference>
<dbReference type="Pfam" id="PF13920">
    <property type="entry name" value="zf-C3HC4_3"/>
    <property type="match status" value="1"/>
</dbReference>
<evidence type="ECO:0000313" key="17">
    <source>
        <dbReference type="EMBL" id="WAR14671.1"/>
    </source>
</evidence>
<evidence type="ECO:0000256" key="13">
    <source>
        <dbReference type="PROSITE-ProRule" id="PRU00228"/>
    </source>
</evidence>
<keyword evidence="6" id="KW-0808">Transferase</keyword>
<dbReference type="InterPro" id="IPR040847">
    <property type="entry name" value="SH3_15"/>
</dbReference>
<proteinExistence type="predicted"/>
<feature type="compositionally biased region" description="Low complexity" evidence="14">
    <location>
        <begin position="1206"/>
        <end position="1217"/>
    </location>
</feature>
<protein>
    <recommendedName>
        <fullName evidence="4">RING-type E3 ubiquitin transferase</fullName>
        <ecNumber evidence="4">2.3.2.27</ecNumber>
    </recommendedName>
</protein>
<dbReference type="Gene3D" id="1.25.40.20">
    <property type="entry name" value="Ankyrin repeat-containing domain"/>
    <property type="match status" value="1"/>
</dbReference>
<dbReference type="InterPro" id="IPR036770">
    <property type="entry name" value="Ankyrin_rpt-contain_sf"/>
</dbReference>
<dbReference type="PROSITE" id="PS51416">
    <property type="entry name" value="MIB_HERC2"/>
    <property type="match status" value="2"/>
</dbReference>
<evidence type="ECO:0000256" key="6">
    <source>
        <dbReference type="ARBA" id="ARBA00022679"/>
    </source>
</evidence>
<evidence type="ECO:0000256" key="12">
    <source>
        <dbReference type="PROSITE-ProRule" id="PRU00023"/>
    </source>
</evidence>
<feature type="repeat" description="ANK" evidence="12">
    <location>
        <begin position="1001"/>
        <end position="1022"/>
    </location>
</feature>
<evidence type="ECO:0000256" key="3">
    <source>
        <dbReference type="ARBA" id="ARBA00004906"/>
    </source>
</evidence>
<feature type="domain" description="MIB/HERC2" evidence="16">
    <location>
        <begin position="1"/>
        <end position="65"/>
    </location>
</feature>
<evidence type="ECO:0000313" key="18">
    <source>
        <dbReference type="Proteomes" id="UP001164746"/>
    </source>
</evidence>
<feature type="region of interest" description="Disordered" evidence="14">
    <location>
        <begin position="1096"/>
        <end position="1265"/>
    </location>
</feature>
<feature type="compositionally biased region" description="Basic and acidic residues" evidence="14">
    <location>
        <begin position="1227"/>
        <end position="1251"/>
    </location>
</feature>
<feature type="compositionally biased region" description="Polar residues" evidence="14">
    <location>
        <begin position="1132"/>
        <end position="1151"/>
    </location>
</feature>
<evidence type="ECO:0000256" key="8">
    <source>
        <dbReference type="ARBA" id="ARBA00022737"/>
    </source>
</evidence>
<dbReference type="InterPro" id="IPR010606">
    <property type="entry name" value="Mib_Herc2"/>
</dbReference>
<feature type="compositionally biased region" description="Polar residues" evidence="14">
    <location>
        <begin position="1159"/>
        <end position="1170"/>
    </location>
</feature>
<dbReference type="Proteomes" id="UP001164746">
    <property type="component" value="Chromosome 9"/>
</dbReference>
<name>A0ABY7F0R9_MYAAR</name>
<feature type="domain" description="MIB/HERC2" evidence="16">
    <location>
        <begin position="422"/>
        <end position="493"/>
    </location>
</feature>
<evidence type="ECO:0000256" key="10">
    <source>
        <dbReference type="ARBA" id="ARBA00022786"/>
    </source>
</evidence>
<evidence type="ECO:0000256" key="11">
    <source>
        <dbReference type="ARBA" id="ARBA00022833"/>
    </source>
</evidence>
<evidence type="ECO:0000256" key="5">
    <source>
        <dbReference type="ARBA" id="ARBA00022490"/>
    </source>
</evidence>
<dbReference type="SUPFAM" id="SSF159034">
    <property type="entry name" value="Mib/herc2 domain-like"/>
    <property type="match status" value="2"/>
</dbReference>
<feature type="compositionally biased region" description="Polar residues" evidence="14">
    <location>
        <begin position="1179"/>
        <end position="1188"/>
    </location>
</feature>
<sequence length="1310" mass="143610">MRPGIRVLRGPDWRYGDQDGGPGYLGTVTKIYPDNTVQVRWDVGTETTCRAGRDDAFDLRLYDNAQIGVLNVLVTCNACSVRPVAGLRWKCLVCRNVDYCTECYMNGEVKDCLVHSFVRFTTTDSLVVRVPQRKRSKKIPLYGIFPGATVAKIAASGSDEEKVGEVKELVDRPPESWRGAVRVEWEGVAPRKNDDGEPEFPVYRLGADGAADVRLVKAKSPGKVYIDHLPVLDLTMPVDIHLCEGDRVRMDLNLDTFKPLLSEHGGWIPELEKVLGEEGVVERVKDRSRRIVSVRYDTPNCKMTIQAMYMNVLTKISTIKAGLVVKVTTDQNKMKKLQSGHGGWQDAYVSILGQTGRVVRVDDSTDAVVEIQGQMFLLNPACLEDSTSSQTSRTQSPPRPARSLSNSFRMRSRLIVPAAARMKPTPGISMDVGVRVVRGPDWSPDFENQDGGEGGDAGTYPRDCVVVQWDAGERNVYRVGYENAFDLRLYDNAGIDGIFGLLWTCVECPDVRLCSECYNKDKHDVQHHFTRYDNPESQGPDTDRDAAEVTWSNGYTNVYRLGYHGRLDVIGDKCSQELTPAPAKTAPSVTEPGKSAETGGASLNFGGDGIGEAAGGVASGGVAAPSRFKEGSKVKITIDVDVLKLIEDNKGAWNDRMAECIGRTGTVVVARGNDITVDFEMAGKWSFDESVLTEVHSYSPGEVVKVNDNQQNVRMLQTERGGWNDLMSKVVGRKGTVEEIDEDGDVVVSFGEYTWTMNAECLAPYAGNADHVKYSDAPRVESDHPPLPGATLTEGQKQEMLIEKIKAGDTKGVNELIQRDPHHLLMEINGQFPVFVASMLGQTDIIRDMFRCASKEALLEFNDGSEKMTPLLQAIKSGQVETVRFLVQEGANISACNHNNQSAVHLAVSSGSEDMLRALLDMKFDINIRDALDQTPLFDAILAAPEALLGVLLERPELEVDYEDKLHFTPFLVACRKGHLGAIKAILDRKPTLVSSLKKDDGYTGLHLAAFNGNKEAVDFLLGQRRTEINARTDDGKTAVQLACEELKTDVVKLLIHQGADVTSLDNSGKNCLHLAFTANDEEEYVHETLAGKFDPIFSTTNGQQQSISKPSQPPVESSSQSLPVGQGSHAPLSQTLPMGTTPPESDSQSLPVGPPLSDGTQQPFSQTLPVGSRPLGKNQKNQKNQEGPRSLDLTGERTGLATPKGQGEIIEQIIEQTPSDISPGRAEVKTREKPADGRPSEARDKRADERPPEEESDPDLCESCNEEPYRYRIEPCGHLLCGDCAPKPKAKKKRCAECGEVVKDVAPAR</sequence>
<keyword evidence="10" id="KW-0833">Ubl conjugation pathway</keyword>
<keyword evidence="11" id="KW-0862">Zinc</keyword>
<accession>A0ABY7F0R9</accession>
<evidence type="ECO:0000256" key="2">
    <source>
        <dbReference type="ARBA" id="ARBA00004496"/>
    </source>
</evidence>